<protein>
    <submittedName>
        <fullName evidence="2">P-loop containing nucleoside triphosphate hydrolase protein</fullName>
    </submittedName>
</protein>
<feature type="region of interest" description="Disordered" evidence="1">
    <location>
        <begin position="279"/>
        <end position="301"/>
    </location>
</feature>
<dbReference type="Gene3D" id="3.40.50.300">
    <property type="entry name" value="P-loop containing nucleotide triphosphate hydrolases"/>
    <property type="match status" value="1"/>
</dbReference>
<feature type="compositionally biased region" description="Polar residues" evidence="1">
    <location>
        <begin position="279"/>
        <end position="290"/>
    </location>
</feature>
<dbReference type="PANTHER" id="PTHR10285">
    <property type="entry name" value="URIDINE KINASE"/>
    <property type="match status" value="1"/>
</dbReference>
<dbReference type="InterPro" id="IPR027417">
    <property type="entry name" value="P-loop_NTPase"/>
</dbReference>
<dbReference type="EMBL" id="ML213512">
    <property type="protein sequence ID" value="TFK51076.1"/>
    <property type="molecule type" value="Genomic_DNA"/>
</dbReference>
<evidence type="ECO:0000313" key="2">
    <source>
        <dbReference type="EMBL" id="TFK51076.1"/>
    </source>
</evidence>
<organism evidence="2 3">
    <name type="scientific">Heliocybe sulcata</name>
    <dbReference type="NCBI Taxonomy" id="5364"/>
    <lineage>
        <taxon>Eukaryota</taxon>
        <taxon>Fungi</taxon>
        <taxon>Dikarya</taxon>
        <taxon>Basidiomycota</taxon>
        <taxon>Agaricomycotina</taxon>
        <taxon>Agaricomycetes</taxon>
        <taxon>Gloeophyllales</taxon>
        <taxon>Gloeophyllaceae</taxon>
        <taxon>Heliocybe</taxon>
    </lineage>
</organism>
<proteinExistence type="predicted"/>
<accession>A0A5C3N3Q7</accession>
<gene>
    <name evidence="2" type="ORF">OE88DRAFT_209364</name>
</gene>
<dbReference type="OrthoDB" id="347435at2759"/>
<dbReference type="Proteomes" id="UP000305948">
    <property type="component" value="Unassembled WGS sequence"/>
</dbReference>
<keyword evidence="2" id="KW-0378">Hydrolase</keyword>
<dbReference type="STRING" id="5364.A0A5C3N3Q7"/>
<dbReference type="AlphaFoldDB" id="A0A5C3N3Q7"/>
<name>A0A5C3N3Q7_9AGAM</name>
<evidence type="ECO:0000256" key="1">
    <source>
        <dbReference type="SAM" id="MobiDB-lite"/>
    </source>
</evidence>
<keyword evidence="3" id="KW-1185">Reference proteome</keyword>
<evidence type="ECO:0000313" key="3">
    <source>
        <dbReference type="Proteomes" id="UP000305948"/>
    </source>
</evidence>
<sequence length="329" mass="36288">MSDLIPPAVPPIASHILAHLPPSPRASPLLVGIQGPQGSGKTFLTSSLQRYLSSSPHALSVCVLSIDDLYLPHALLRKVAEESKENRLLQGRGLPGTHDIQVGGAVLRALREGREAVLPVFEKSSNEGEGDRLPGGVRVAPPIDVMLLEGWFVGFAPLADEELERMWEGAPGQIERSEGDALDLRAFVRKEDIVDINRRLREYVGWWEMLDVFVQLTPRPSRPISPYSLIYKWRLEQEHNMKAKNGGKGMSDDAVKSFVDRYIPGYVFFSEGVTQGTSLSSRSRISDTQNGGKGYTDPSTGVRAQPRWIGKGVRVLIGEEREVVGVEEF</sequence>
<reference evidence="2 3" key="1">
    <citation type="journal article" date="2019" name="Nat. Ecol. Evol.">
        <title>Megaphylogeny resolves global patterns of mushroom evolution.</title>
        <authorList>
            <person name="Varga T."/>
            <person name="Krizsan K."/>
            <person name="Foldi C."/>
            <person name="Dima B."/>
            <person name="Sanchez-Garcia M."/>
            <person name="Sanchez-Ramirez S."/>
            <person name="Szollosi G.J."/>
            <person name="Szarkandi J.G."/>
            <person name="Papp V."/>
            <person name="Albert L."/>
            <person name="Andreopoulos W."/>
            <person name="Angelini C."/>
            <person name="Antonin V."/>
            <person name="Barry K.W."/>
            <person name="Bougher N.L."/>
            <person name="Buchanan P."/>
            <person name="Buyck B."/>
            <person name="Bense V."/>
            <person name="Catcheside P."/>
            <person name="Chovatia M."/>
            <person name="Cooper J."/>
            <person name="Damon W."/>
            <person name="Desjardin D."/>
            <person name="Finy P."/>
            <person name="Geml J."/>
            <person name="Haridas S."/>
            <person name="Hughes K."/>
            <person name="Justo A."/>
            <person name="Karasinski D."/>
            <person name="Kautmanova I."/>
            <person name="Kiss B."/>
            <person name="Kocsube S."/>
            <person name="Kotiranta H."/>
            <person name="LaButti K.M."/>
            <person name="Lechner B.E."/>
            <person name="Liimatainen K."/>
            <person name="Lipzen A."/>
            <person name="Lukacs Z."/>
            <person name="Mihaltcheva S."/>
            <person name="Morgado L.N."/>
            <person name="Niskanen T."/>
            <person name="Noordeloos M.E."/>
            <person name="Ohm R.A."/>
            <person name="Ortiz-Santana B."/>
            <person name="Ovrebo C."/>
            <person name="Racz N."/>
            <person name="Riley R."/>
            <person name="Savchenko A."/>
            <person name="Shiryaev A."/>
            <person name="Soop K."/>
            <person name="Spirin V."/>
            <person name="Szebenyi C."/>
            <person name="Tomsovsky M."/>
            <person name="Tulloss R.E."/>
            <person name="Uehling J."/>
            <person name="Grigoriev I.V."/>
            <person name="Vagvolgyi C."/>
            <person name="Papp T."/>
            <person name="Martin F.M."/>
            <person name="Miettinen O."/>
            <person name="Hibbett D.S."/>
            <person name="Nagy L.G."/>
        </authorList>
    </citation>
    <scope>NUCLEOTIDE SEQUENCE [LARGE SCALE GENOMIC DNA]</scope>
    <source>
        <strain evidence="2 3">OMC1185</strain>
    </source>
</reference>
<dbReference type="GO" id="GO:0016787">
    <property type="term" value="F:hydrolase activity"/>
    <property type="evidence" value="ECO:0007669"/>
    <property type="project" value="UniProtKB-KW"/>
</dbReference>
<dbReference type="SUPFAM" id="SSF52540">
    <property type="entry name" value="P-loop containing nucleoside triphosphate hydrolases"/>
    <property type="match status" value="1"/>
</dbReference>